<feature type="compositionally biased region" description="Basic and acidic residues" evidence="1">
    <location>
        <begin position="56"/>
        <end position="65"/>
    </location>
</feature>
<evidence type="ECO:0000313" key="3">
    <source>
        <dbReference type="Proteomes" id="UP001358586"/>
    </source>
</evidence>
<dbReference type="EMBL" id="JARKNE010000007">
    <property type="protein sequence ID" value="KAK5818850.1"/>
    <property type="molecule type" value="Genomic_DNA"/>
</dbReference>
<proteinExistence type="predicted"/>
<feature type="region of interest" description="Disordered" evidence="1">
    <location>
        <begin position="1"/>
        <end position="68"/>
    </location>
</feature>
<evidence type="ECO:0000256" key="1">
    <source>
        <dbReference type="SAM" id="MobiDB-lite"/>
    </source>
</evidence>
<keyword evidence="3" id="KW-1185">Reference proteome</keyword>
<feature type="compositionally biased region" description="Basic residues" evidence="1">
    <location>
        <begin position="1"/>
        <end position="12"/>
    </location>
</feature>
<comment type="caution">
    <text evidence="2">The sequence shown here is derived from an EMBL/GenBank/DDBJ whole genome shotgun (WGS) entry which is preliminary data.</text>
</comment>
<accession>A0ABR0PC62</accession>
<name>A0ABR0PC62_GOSAR</name>
<reference evidence="2 3" key="1">
    <citation type="submission" date="2023-03" db="EMBL/GenBank/DDBJ databases">
        <title>WGS of Gossypium arboreum.</title>
        <authorList>
            <person name="Yu D."/>
        </authorList>
    </citation>
    <scope>NUCLEOTIDE SEQUENCE [LARGE SCALE GENOMIC DNA]</scope>
    <source>
        <tissue evidence="2">Leaf</tissue>
    </source>
</reference>
<dbReference type="Proteomes" id="UP001358586">
    <property type="component" value="Chromosome 7"/>
</dbReference>
<sequence length="139" mass="14906">MAKTRGSVKKATKSAGEHVPSATTVCESESPRPQRGILPRAGEEILENKGPINEASIERMTRGKDTPILMEVETSKIRKGKAKVDSANIDNMERTGVRPVEVAEVTSKQQCNSLAIVFYIGPLEVASPTKEAADDAGQS</sequence>
<gene>
    <name evidence="2" type="ORF">PVK06_023796</name>
</gene>
<evidence type="ECO:0000313" key="2">
    <source>
        <dbReference type="EMBL" id="KAK5818850.1"/>
    </source>
</evidence>
<protein>
    <submittedName>
        <fullName evidence="2">Uncharacterized protein</fullName>
    </submittedName>
</protein>
<organism evidence="2 3">
    <name type="scientific">Gossypium arboreum</name>
    <name type="common">Tree cotton</name>
    <name type="synonym">Gossypium nanking</name>
    <dbReference type="NCBI Taxonomy" id="29729"/>
    <lineage>
        <taxon>Eukaryota</taxon>
        <taxon>Viridiplantae</taxon>
        <taxon>Streptophyta</taxon>
        <taxon>Embryophyta</taxon>
        <taxon>Tracheophyta</taxon>
        <taxon>Spermatophyta</taxon>
        <taxon>Magnoliopsida</taxon>
        <taxon>eudicotyledons</taxon>
        <taxon>Gunneridae</taxon>
        <taxon>Pentapetalae</taxon>
        <taxon>rosids</taxon>
        <taxon>malvids</taxon>
        <taxon>Malvales</taxon>
        <taxon>Malvaceae</taxon>
        <taxon>Malvoideae</taxon>
        <taxon>Gossypium</taxon>
    </lineage>
</organism>